<keyword evidence="1" id="KW-0812">Transmembrane</keyword>
<dbReference type="RefSeq" id="WP_035232332.1">
    <property type="nucleotide sequence ID" value="NZ_ARXV01000006.1"/>
</dbReference>
<dbReference type="InterPro" id="IPR007047">
    <property type="entry name" value="Flp_Fap"/>
</dbReference>
<dbReference type="Proteomes" id="UP000029444">
    <property type="component" value="Unassembled WGS sequence"/>
</dbReference>
<evidence type="ECO:0000256" key="1">
    <source>
        <dbReference type="SAM" id="Phobius"/>
    </source>
</evidence>
<dbReference type="STRING" id="1177154.Y5S_01774"/>
<proteinExistence type="predicted"/>
<dbReference type="EMBL" id="ARXV01000006">
    <property type="protein sequence ID" value="KGD64866.1"/>
    <property type="molecule type" value="Genomic_DNA"/>
</dbReference>
<organism evidence="2 3">
    <name type="scientific">Alcanivorax nanhaiticus</name>
    <dbReference type="NCBI Taxonomy" id="1177154"/>
    <lineage>
        <taxon>Bacteria</taxon>
        <taxon>Pseudomonadati</taxon>
        <taxon>Pseudomonadota</taxon>
        <taxon>Gammaproteobacteria</taxon>
        <taxon>Oceanospirillales</taxon>
        <taxon>Alcanivoracaceae</taxon>
        <taxon>Alcanivorax</taxon>
    </lineage>
</organism>
<protein>
    <submittedName>
        <fullName evidence="2">Flp/Fap pilin component</fullName>
    </submittedName>
</protein>
<accession>A0A095SJM0</accession>
<sequence length="58" mass="6090">MKTLITRFLQEESGATMVEYAIVASLISIAAVAVIVLVGEEVLGLFQGADTAMKDSGM</sequence>
<keyword evidence="3" id="KW-1185">Reference proteome</keyword>
<comment type="caution">
    <text evidence="2">The sequence shown here is derived from an EMBL/GenBank/DDBJ whole genome shotgun (WGS) entry which is preliminary data.</text>
</comment>
<name>A0A095SJM0_9GAMM</name>
<feature type="transmembrane region" description="Helical" evidence="1">
    <location>
        <begin position="20"/>
        <end position="38"/>
    </location>
</feature>
<dbReference type="Pfam" id="PF04964">
    <property type="entry name" value="Flp_Fap"/>
    <property type="match status" value="1"/>
</dbReference>
<dbReference type="PATRIC" id="fig|1177154.3.peg.1809"/>
<evidence type="ECO:0000313" key="3">
    <source>
        <dbReference type="Proteomes" id="UP000029444"/>
    </source>
</evidence>
<evidence type="ECO:0000313" key="2">
    <source>
        <dbReference type="EMBL" id="KGD64866.1"/>
    </source>
</evidence>
<keyword evidence="1" id="KW-1133">Transmembrane helix</keyword>
<gene>
    <name evidence="2" type="ORF">Y5S_01774</name>
</gene>
<dbReference type="AlphaFoldDB" id="A0A095SJM0"/>
<keyword evidence="1" id="KW-0472">Membrane</keyword>
<reference evidence="2 3" key="1">
    <citation type="submission" date="2012-09" db="EMBL/GenBank/DDBJ databases">
        <title>Genome Sequence of alkane-degrading Bacterium Alcanivorax sp. 19-m-6.</title>
        <authorList>
            <person name="Lai Q."/>
            <person name="Shao Z."/>
        </authorList>
    </citation>
    <scope>NUCLEOTIDE SEQUENCE [LARGE SCALE GENOMIC DNA]</scope>
    <source>
        <strain evidence="2 3">19-m-6</strain>
    </source>
</reference>